<dbReference type="AlphaFoldDB" id="A0A1D9MM10"/>
<feature type="domain" description="ABC-2 type transporter transmembrane" evidence="7">
    <location>
        <begin position="53"/>
        <end position="407"/>
    </location>
</feature>
<dbReference type="Pfam" id="PF12698">
    <property type="entry name" value="ABC2_membrane_3"/>
    <property type="match status" value="1"/>
</dbReference>
<dbReference type="EMBL" id="CP017812">
    <property type="protein sequence ID" value="AOZ73278.1"/>
    <property type="molecule type" value="Genomic_DNA"/>
</dbReference>
<keyword evidence="3 6" id="KW-1133">Transmembrane helix</keyword>
<evidence type="ECO:0000256" key="2">
    <source>
        <dbReference type="ARBA" id="ARBA00022692"/>
    </source>
</evidence>
<evidence type="ECO:0000313" key="9">
    <source>
        <dbReference type="Proteomes" id="UP000176288"/>
    </source>
</evidence>
<evidence type="ECO:0000256" key="6">
    <source>
        <dbReference type="SAM" id="Phobius"/>
    </source>
</evidence>
<name>A0A1D9MM10_9ACTO</name>
<keyword evidence="2 6" id="KW-0812">Transmembrane</keyword>
<dbReference type="GO" id="GO:0016020">
    <property type="term" value="C:membrane"/>
    <property type="evidence" value="ECO:0007669"/>
    <property type="project" value="UniProtKB-SubCell"/>
</dbReference>
<comment type="subcellular location">
    <subcellularLocation>
        <location evidence="1">Membrane</location>
        <topology evidence="1">Multi-pass membrane protein</topology>
    </subcellularLocation>
</comment>
<accession>A0A1D9MM10</accession>
<feature type="transmembrane region" description="Helical" evidence="6">
    <location>
        <begin position="329"/>
        <end position="347"/>
    </location>
</feature>
<feature type="transmembrane region" description="Helical" evidence="6">
    <location>
        <begin position="259"/>
        <end position="285"/>
    </location>
</feature>
<feature type="transmembrane region" description="Helical" evidence="6">
    <location>
        <begin position="56"/>
        <end position="76"/>
    </location>
</feature>
<dbReference type="InterPro" id="IPR013525">
    <property type="entry name" value="ABC2_TM"/>
</dbReference>
<evidence type="ECO:0000313" key="8">
    <source>
        <dbReference type="EMBL" id="AOZ73278.1"/>
    </source>
</evidence>
<feature type="transmembrane region" description="Helical" evidence="6">
    <location>
        <begin position="297"/>
        <end position="317"/>
    </location>
</feature>
<evidence type="ECO:0000256" key="5">
    <source>
        <dbReference type="SAM" id="MobiDB-lite"/>
    </source>
</evidence>
<evidence type="ECO:0000256" key="4">
    <source>
        <dbReference type="ARBA" id="ARBA00023136"/>
    </source>
</evidence>
<dbReference type="RefSeq" id="WP_071164741.1">
    <property type="nucleotide sequence ID" value="NZ_CP017812.1"/>
</dbReference>
<keyword evidence="9" id="KW-1185">Reference proteome</keyword>
<evidence type="ECO:0000256" key="1">
    <source>
        <dbReference type="ARBA" id="ARBA00004141"/>
    </source>
</evidence>
<gene>
    <name evidence="8" type="ORF">BK816_08290</name>
</gene>
<protein>
    <recommendedName>
        <fullName evidence="7">ABC-2 type transporter transmembrane domain-containing protein</fullName>
    </recommendedName>
</protein>
<dbReference type="PANTHER" id="PTHR43471:SF3">
    <property type="entry name" value="ABC TRANSPORTER PERMEASE PROTEIN NATB"/>
    <property type="match status" value="1"/>
</dbReference>
<feature type="region of interest" description="Disordered" evidence="5">
    <location>
        <begin position="1"/>
        <end position="30"/>
    </location>
</feature>
<dbReference type="PANTHER" id="PTHR43471">
    <property type="entry name" value="ABC TRANSPORTER PERMEASE"/>
    <property type="match status" value="1"/>
</dbReference>
<dbReference type="OrthoDB" id="3268959at2"/>
<organism evidence="8 9">
    <name type="scientific">Boudabousia tangfeifanii</name>
    <dbReference type="NCBI Taxonomy" id="1912795"/>
    <lineage>
        <taxon>Bacteria</taxon>
        <taxon>Bacillati</taxon>
        <taxon>Actinomycetota</taxon>
        <taxon>Actinomycetes</taxon>
        <taxon>Actinomycetales</taxon>
        <taxon>Actinomycetaceae</taxon>
        <taxon>Boudabousia</taxon>
    </lineage>
</organism>
<sequence>MSEATSTTEHFPKRTRQRNSAEAPMNSHDSKLSRGAEIKLVIGRELKVVLFKKSTIITTIVMALFAIAGAVGMHYLNASSDKLVVGINDPDRVPGISQIKSMDEDASPVELVVMSRADGEKDIENGDKIDLFVDTKTTPIEVVGWSRVNTAFVSQLTALNSQNELAKQINQLGGDPQKVNAEIAQATPKTVLLRVEKRGDSGTGIAGIVVSFVLTILLFMLIVSSGSMVAMSVVEEKSSRIVEILLATVRSSSLLTGKVLGAGISSLITTFIFVGAGALTSYLLGDLGGVQIEFGKIFALSVFWLILGFFTYALIYAGAAATVSRQEDLGQLSMPIMMMALVPYIVASSVLPSNPDSVVAKYMSYVPVFAPFLSPSRNALGVATTTDNVVSIVLGLVFCPLMIWVSARIYRGAILRTGDRVKLKDAWNSN</sequence>
<evidence type="ECO:0000256" key="3">
    <source>
        <dbReference type="ARBA" id="ARBA00022989"/>
    </source>
</evidence>
<feature type="transmembrane region" description="Helical" evidence="6">
    <location>
        <begin position="389"/>
        <end position="410"/>
    </location>
</feature>
<evidence type="ECO:0000259" key="7">
    <source>
        <dbReference type="Pfam" id="PF12698"/>
    </source>
</evidence>
<feature type="transmembrane region" description="Helical" evidence="6">
    <location>
        <begin position="205"/>
        <end position="230"/>
    </location>
</feature>
<proteinExistence type="predicted"/>
<dbReference type="STRING" id="1912795.BK816_08290"/>
<dbReference type="KEGG" id="avu:BK816_08290"/>
<keyword evidence="4 6" id="KW-0472">Membrane</keyword>
<reference evidence="8 9" key="1">
    <citation type="submission" date="2016-10" db="EMBL/GenBank/DDBJ databases">
        <title>Actinomyces aegypiusis sp. nov., isolated from the Aegypius monachus in Qinghai Tibet Plateau China.</title>
        <authorList>
            <person name="Wang Y."/>
        </authorList>
    </citation>
    <scope>NUCLEOTIDE SEQUENCE [LARGE SCALE GENOMIC DNA]</scope>
    <source>
        <strain evidence="8 9">VUL4_3</strain>
    </source>
</reference>
<dbReference type="Proteomes" id="UP000176288">
    <property type="component" value="Chromosome"/>
</dbReference>
<dbReference type="GO" id="GO:0140359">
    <property type="term" value="F:ABC-type transporter activity"/>
    <property type="evidence" value="ECO:0007669"/>
    <property type="project" value="InterPro"/>
</dbReference>